<dbReference type="Proteomes" id="UP000594364">
    <property type="component" value="Chromosome 2"/>
</dbReference>
<dbReference type="InterPro" id="IPR029052">
    <property type="entry name" value="Metallo-depent_PP-like"/>
</dbReference>
<dbReference type="InterPro" id="IPR004843">
    <property type="entry name" value="Calcineurin-like_PHP"/>
</dbReference>
<dbReference type="EMBL" id="CP031386">
    <property type="protein sequence ID" value="QPG96273.1"/>
    <property type="molecule type" value="Genomic_DNA"/>
</dbReference>
<dbReference type="CDD" id="cd00144">
    <property type="entry name" value="MPP_PPP_family"/>
    <property type="match status" value="1"/>
</dbReference>
<evidence type="ECO:0000256" key="1">
    <source>
        <dbReference type="SAM" id="MobiDB-lite"/>
    </source>
</evidence>
<feature type="compositionally biased region" description="Polar residues" evidence="1">
    <location>
        <begin position="53"/>
        <end position="62"/>
    </location>
</feature>
<name>A0A7S9KP00_EPIFF</name>
<dbReference type="OrthoDB" id="10267127at2759"/>
<dbReference type="GO" id="GO:0000298">
    <property type="term" value="F:endopolyphosphatase activity"/>
    <property type="evidence" value="ECO:0007669"/>
    <property type="project" value="TreeGrafter"/>
</dbReference>
<dbReference type="InterPro" id="IPR050126">
    <property type="entry name" value="Ap4A_hydrolase"/>
</dbReference>
<dbReference type="Pfam" id="PF00149">
    <property type="entry name" value="Metallophos"/>
    <property type="match status" value="1"/>
</dbReference>
<feature type="compositionally biased region" description="Low complexity" evidence="1">
    <location>
        <begin position="261"/>
        <end position="273"/>
    </location>
</feature>
<dbReference type="GO" id="GO:0005737">
    <property type="term" value="C:cytoplasm"/>
    <property type="evidence" value="ECO:0007669"/>
    <property type="project" value="TreeGrafter"/>
</dbReference>
<evidence type="ECO:0000259" key="2">
    <source>
        <dbReference type="Pfam" id="PF00149"/>
    </source>
</evidence>
<reference evidence="3 4" key="1">
    <citation type="journal article" date="2018" name="PLoS Genet.">
        <title>Repeat elements organise 3D genome structure and mediate transcription in the filamentous fungus Epichloe festucae.</title>
        <authorList>
            <person name="Winter D.J."/>
            <person name="Ganley A.R.D."/>
            <person name="Young C.A."/>
            <person name="Liachko I."/>
            <person name="Schardl C.L."/>
            <person name="Dupont P.Y."/>
            <person name="Berry D."/>
            <person name="Ram A."/>
            <person name="Scott B."/>
            <person name="Cox M.P."/>
        </authorList>
    </citation>
    <scope>NUCLEOTIDE SEQUENCE [LARGE SCALE GENOMIC DNA]</scope>
    <source>
        <strain evidence="3 4">Fl1</strain>
    </source>
</reference>
<accession>A0A7S9KP00</accession>
<sequence length="394" mass="43601">MAVCTKNRPIQDSMSHGHVFVASVFFAATLFTILSCLPFLPATPWPSRAAATQGPSIDTTPVSYGRNRRPKMDDLTLTASIPQTYLPTTHNERRLIVIGDIHGMNTELGHLLGEARYDSSHDHVVTLGDMVNKGPDSKGVLARLMTMNASAVRGNHEHHLLLALEEYNSRAAPNQDHDDPPSVIETRPRNKKILKVAKTLSLEQVSWLSGLPVILKAKSLQLYFVHGGLVPGVRLQQQDPWAVMNMRSLVYPSEELRRNAESASDSNSDSDSLLETERDAGSGQEEEDEADDGGHDDVDASKVVAIPTDDHSGEEWTRAWDRYMKHRAESARRTVMYGHDARRGFTEGKHTVGLDTGCVRGGSLTGLIVRSDAKRGFSYTRIQVPCKNFLRKDD</sequence>
<dbReference type="PANTHER" id="PTHR42850">
    <property type="entry name" value="METALLOPHOSPHOESTERASE"/>
    <property type="match status" value="1"/>
</dbReference>
<proteinExistence type="predicted"/>
<dbReference type="GO" id="GO:0016791">
    <property type="term" value="F:phosphatase activity"/>
    <property type="evidence" value="ECO:0007669"/>
    <property type="project" value="TreeGrafter"/>
</dbReference>
<dbReference type="GO" id="GO:0006798">
    <property type="term" value="P:polyphosphate catabolic process"/>
    <property type="evidence" value="ECO:0007669"/>
    <property type="project" value="TreeGrafter"/>
</dbReference>
<protein>
    <recommendedName>
        <fullName evidence="2">Calcineurin-like phosphoesterase domain-containing protein</fullName>
    </recommendedName>
</protein>
<feature type="region of interest" description="Disordered" evidence="1">
    <location>
        <begin position="47"/>
        <end position="69"/>
    </location>
</feature>
<organism evidence="3 4">
    <name type="scientific">Epichloe festucae (strain Fl1)</name>
    <dbReference type="NCBI Taxonomy" id="877507"/>
    <lineage>
        <taxon>Eukaryota</taxon>
        <taxon>Fungi</taxon>
        <taxon>Dikarya</taxon>
        <taxon>Ascomycota</taxon>
        <taxon>Pezizomycotina</taxon>
        <taxon>Sordariomycetes</taxon>
        <taxon>Hypocreomycetidae</taxon>
        <taxon>Hypocreales</taxon>
        <taxon>Clavicipitaceae</taxon>
        <taxon>Epichloe</taxon>
    </lineage>
</organism>
<dbReference type="Gene3D" id="3.60.21.10">
    <property type="match status" value="1"/>
</dbReference>
<evidence type="ECO:0000313" key="3">
    <source>
        <dbReference type="EMBL" id="QPG96273.1"/>
    </source>
</evidence>
<feature type="region of interest" description="Disordered" evidence="1">
    <location>
        <begin position="257"/>
        <end position="298"/>
    </location>
</feature>
<gene>
    <name evidence="3" type="ORF">C2857_003716</name>
</gene>
<dbReference type="AlphaFoldDB" id="A0A7S9KP00"/>
<dbReference type="PANTHER" id="PTHR42850:SF4">
    <property type="entry name" value="ZINC-DEPENDENT ENDOPOLYPHOSPHATASE"/>
    <property type="match status" value="1"/>
</dbReference>
<evidence type="ECO:0000313" key="4">
    <source>
        <dbReference type="Proteomes" id="UP000594364"/>
    </source>
</evidence>
<dbReference type="SUPFAM" id="SSF56300">
    <property type="entry name" value="Metallo-dependent phosphatases"/>
    <property type="match status" value="1"/>
</dbReference>
<keyword evidence="4" id="KW-1185">Reference proteome</keyword>
<feature type="domain" description="Calcineurin-like phosphoesterase" evidence="2">
    <location>
        <begin position="94"/>
        <end position="259"/>
    </location>
</feature>